<organism evidence="19 20">
    <name type="scientific">Thermoproteus tenax (strain ATCC 35583 / DSM 2078 / JCM 9277 / NBRC 100435 / Kra 1)</name>
    <dbReference type="NCBI Taxonomy" id="768679"/>
    <lineage>
        <taxon>Archaea</taxon>
        <taxon>Thermoproteota</taxon>
        <taxon>Thermoprotei</taxon>
        <taxon>Thermoproteales</taxon>
        <taxon>Thermoproteaceae</taxon>
        <taxon>Thermoproteus</taxon>
    </lineage>
</organism>
<dbReference type="GO" id="GO:0002926">
    <property type="term" value="P:tRNA wobble base 5-methoxycarbonylmethyl-2-thiouridinylation"/>
    <property type="evidence" value="ECO:0007669"/>
    <property type="project" value="TreeGrafter"/>
</dbReference>
<dbReference type="GO" id="GO:0051539">
    <property type="term" value="F:4 iron, 4 sulfur cluster binding"/>
    <property type="evidence" value="ECO:0007669"/>
    <property type="project" value="UniProtKB-KW"/>
</dbReference>
<dbReference type="SMART" id="SM00729">
    <property type="entry name" value="Elp3"/>
    <property type="match status" value="1"/>
</dbReference>
<keyword evidence="13 19" id="KW-0012">Acyltransferase</keyword>
<dbReference type="GO" id="GO:0046872">
    <property type="term" value="F:metal ion binding"/>
    <property type="evidence" value="ECO:0007669"/>
    <property type="project" value="UniProtKB-KW"/>
</dbReference>
<dbReference type="InterPro" id="IPR000182">
    <property type="entry name" value="GNAT_dom"/>
</dbReference>
<dbReference type="SFLD" id="SFLDF00344">
    <property type="entry name" value="ELP3-like"/>
    <property type="match status" value="1"/>
</dbReference>
<dbReference type="PaxDb" id="768679-TTX_1442"/>
<evidence type="ECO:0000256" key="8">
    <source>
        <dbReference type="ARBA" id="ARBA00022694"/>
    </source>
</evidence>
<proteinExistence type="inferred from homology"/>
<evidence type="ECO:0000313" key="19">
    <source>
        <dbReference type="EMBL" id="CCC82071.1"/>
    </source>
</evidence>
<keyword evidence="7" id="KW-0949">S-adenosyl-L-methionine</keyword>
<dbReference type="Proteomes" id="UP000002654">
    <property type="component" value="Chromosome"/>
</dbReference>
<dbReference type="Pfam" id="PF13673">
    <property type="entry name" value="Acetyltransf_10"/>
    <property type="match status" value="1"/>
</dbReference>
<keyword evidence="11 17" id="KW-0408">Iron</keyword>
<dbReference type="SFLD" id="SFLDG01086">
    <property type="entry name" value="elongater_protein-like"/>
    <property type="match status" value="1"/>
</dbReference>
<keyword evidence="8" id="KW-0819">tRNA processing</keyword>
<dbReference type="InterPro" id="IPR032432">
    <property type="entry name" value="Radical_SAM_C"/>
</dbReference>
<feature type="binding site" evidence="17">
    <location>
        <position position="43"/>
    </location>
    <ligand>
        <name>[4Fe-4S] cluster</name>
        <dbReference type="ChEBI" id="CHEBI:49883"/>
        <note>4Fe-4S-S-AdoMet</note>
    </ligand>
</feature>
<dbReference type="NCBIfam" id="TIGR01211">
    <property type="entry name" value="ELP3"/>
    <property type="match status" value="1"/>
</dbReference>
<evidence type="ECO:0000256" key="9">
    <source>
        <dbReference type="ARBA" id="ARBA00022723"/>
    </source>
</evidence>
<dbReference type="GO" id="GO:0005737">
    <property type="term" value="C:cytoplasm"/>
    <property type="evidence" value="ECO:0007669"/>
    <property type="project" value="TreeGrafter"/>
</dbReference>
<dbReference type="Pfam" id="PF04055">
    <property type="entry name" value="Radical_SAM"/>
    <property type="match status" value="1"/>
</dbReference>
<dbReference type="PANTHER" id="PTHR11135">
    <property type="entry name" value="HISTONE ACETYLTRANSFERASE-RELATED"/>
    <property type="match status" value="1"/>
</dbReference>
<dbReference type="PATRIC" id="fig|768679.9.peg.1461"/>
<dbReference type="GO" id="GO:0000049">
    <property type="term" value="F:tRNA binding"/>
    <property type="evidence" value="ECO:0007669"/>
    <property type="project" value="UniProtKB-KW"/>
</dbReference>
<evidence type="ECO:0000256" key="10">
    <source>
        <dbReference type="ARBA" id="ARBA00022884"/>
    </source>
</evidence>
<dbReference type="Gene3D" id="3.80.30.20">
    <property type="entry name" value="tm_1862 like domain"/>
    <property type="match status" value="1"/>
</dbReference>
<feature type="binding site" evidence="17">
    <location>
        <position position="46"/>
    </location>
    <ligand>
        <name>[4Fe-4S] cluster</name>
        <dbReference type="ChEBI" id="CHEBI:49883"/>
        <note>4Fe-4S-S-AdoMet</note>
    </ligand>
</feature>
<dbReference type="SFLD" id="SFLDS00029">
    <property type="entry name" value="Radical_SAM"/>
    <property type="match status" value="1"/>
</dbReference>
<gene>
    <name evidence="19" type="primary">hat</name>
    <name evidence="19" type="ordered locus">TTX_1442</name>
</gene>
<keyword evidence="5" id="KW-0820">tRNA-binding</keyword>
<dbReference type="InterPro" id="IPR023404">
    <property type="entry name" value="rSAM_horseshoe"/>
</dbReference>
<feature type="domain" description="Radical SAM core" evidence="18">
    <location>
        <begin position="22"/>
        <end position="294"/>
    </location>
</feature>
<dbReference type="InterPro" id="IPR034687">
    <property type="entry name" value="ELP3-like"/>
</dbReference>
<sequence>MIRRPKPEDDGAEVSPIKRPVRAASGVHVVAVMTGPLSCPGECVFCPTARGVPKSYLPDSPAVLRALRARYDPYRQVMARIKNYLAGGHEPNKIEVIVMGGTFTALPRQYQFWFVGNVLKALNDYPQWSSAAPSVDVELEQERNEGATLRLVALTVETRPDYVEKRHIDDLLSLGVTRVELGVQSIYDDVLRLTKRGHGVKEVVDATARLKDAAYKVCYHLMPGLPGSDPDRDLDMFRAVFEDPSFRPDCVKIYPTFVVPGTELYEWWRRGIYRSYDEETWRELLAKIYALVPPWVRVMRLGRDIPLHHVVDGPRWGNMREVVEEEMEKRGLPCREIRCREVGIRMVHGEPVAELSRYEKIVYEASGGLEYFFQAVGDDGTLYGILRLRIPAQPWRPEIDARTALVREIHVYGPEVPIGRRSVWPQHRGIGRRLMELAEGAAVESSAKKVVVIAGVGARPYFKKLGYSRCGPYMCKRL</sequence>
<dbReference type="HOGENOM" id="CLU_025983_2_1_2"/>
<dbReference type="InterPro" id="IPR007197">
    <property type="entry name" value="rSAM"/>
</dbReference>
<dbReference type="PROSITE" id="PS51918">
    <property type="entry name" value="RADICAL_SAM"/>
    <property type="match status" value="1"/>
</dbReference>
<evidence type="ECO:0000256" key="15">
    <source>
        <dbReference type="ARBA" id="ARBA00044771"/>
    </source>
</evidence>
<dbReference type="InterPro" id="IPR039661">
    <property type="entry name" value="ELP3"/>
</dbReference>
<evidence type="ECO:0000256" key="14">
    <source>
        <dbReference type="ARBA" id="ARBA00030769"/>
    </source>
</evidence>
<evidence type="ECO:0000259" key="18">
    <source>
        <dbReference type="PROSITE" id="PS51918"/>
    </source>
</evidence>
<evidence type="ECO:0000256" key="4">
    <source>
        <dbReference type="ARBA" id="ARBA00022485"/>
    </source>
</evidence>
<evidence type="ECO:0000256" key="12">
    <source>
        <dbReference type="ARBA" id="ARBA00023014"/>
    </source>
</evidence>
<reference evidence="19 20" key="1">
    <citation type="journal article" date="2011" name="PLoS ONE">
        <title>The complete genome sequence of Thermoproteus tenax: a physiologically versatile member of the Crenarchaeota.</title>
        <authorList>
            <person name="Siebers B."/>
            <person name="Zaparty M."/>
            <person name="Raddatz G."/>
            <person name="Tjaden B."/>
            <person name="Albers S.V."/>
            <person name="Bell S.D."/>
            <person name="Blombach F."/>
            <person name="Kletzin A."/>
            <person name="Kyrpides N."/>
            <person name="Lanz C."/>
            <person name="Plagens A."/>
            <person name="Rampp M."/>
            <person name="Rosinus A."/>
            <person name="von Jan M."/>
            <person name="Makarova K.S."/>
            <person name="Klenk H.P."/>
            <person name="Schuster S.C."/>
            <person name="Hensel R."/>
        </authorList>
    </citation>
    <scope>NUCLEOTIDE SEQUENCE [LARGE SCALE GENOMIC DNA]</scope>
    <source>
        <strain evidence="20">ATCC 35583 / DSM 2078 / JCM 9277 / NBRC 100435 / Kra 1</strain>
    </source>
</reference>
<dbReference type="AlphaFoldDB" id="G4RKH6"/>
<evidence type="ECO:0000256" key="2">
    <source>
        <dbReference type="ARBA" id="ARBA00005494"/>
    </source>
</evidence>
<evidence type="ECO:0000256" key="17">
    <source>
        <dbReference type="PIRSR" id="PIRSR005669-1"/>
    </source>
</evidence>
<evidence type="ECO:0000256" key="11">
    <source>
        <dbReference type="ARBA" id="ARBA00023004"/>
    </source>
</evidence>
<feature type="binding site" evidence="17">
    <location>
        <position position="39"/>
    </location>
    <ligand>
        <name>[4Fe-4S] cluster</name>
        <dbReference type="ChEBI" id="CHEBI:49883"/>
        <note>4Fe-4S-S-AdoMet</note>
    </ligand>
</feature>
<comment type="cofactor">
    <cofactor evidence="17">
        <name>[4Fe-4S] cluster</name>
        <dbReference type="ChEBI" id="CHEBI:49883"/>
    </cofactor>
    <text evidence="17">Binds 1 [4Fe-4S] cluster. The cluster is coordinated with 3 cysteines and an exchangeable S-adenosyl-L-methionine.</text>
</comment>
<dbReference type="SUPFAM" id="SSF55729">
    <property type="entry name" value="Acyl-CoA N-acyltransferases (Nat)"/>
    <property type="match status" value="1"/>
</dbReference>
<dbReference type="InterPro" id="IPR016181">
    <property type="entry name" value="Acyl_CoA_acyltransferase"/>
</dbReference>
<dbReference type="Pfam" id="PF16199">
    <property type="entry name" value="Radical_SAM_C"/>
    <property type="match status" value="1"/>
</dbReference>
<dbReference type="EMBL" id="FN869859">
    <property type="protein sequence ID" value="CCC82071.1"/>
    <property type="molecule type" value="Genomic_DNA"/>
</dbReference>
<dbReference type="PANTHER" id="PTHR11135:SF0">
    <property type="entry name" value="ELONGATOR COMPLEX PROTEIN 3"/>
    <property type="match status" value="1"/>
</dbReference>
<comment type="similarity">
    <text evidence="2">Belongs to the ELP3 family.</text>
</comment>
<dbReference type="eggNOG" id="arCOG01361">
    <property type="taxonomic scope" value="Archaea"/>
</dbReference>
<evidence type="ECO:0000256" key="16">
    <source>
        <dbReference type="ARBA" id="ARBA00047372"/>
    </source>
</evidence>
<dbReference type="InterPro" id="IPR006638">
    <property type="entry name" value="Elp3/MiaA/NifB-like_rSAM"/>
</dbReference>
<keyword evidence="10" id="KW-0694">RNA-binding</keyword>
<evidence type="ECO:0000256" key="13">
    <source>
        <dbReference type="ARBA" id="ARBA00023315"/>
    </source>
</evidence>
<evidence type="ECO:0000313" key="20">
    <source>
        <dbReference type="Proteomes" id="UP000002654"/>
    </source>
</evidence>
<dbReference type="SUPFAM" id="SSF102114">
    <property type="entry name" value="Radical SAM enzymes"/>
    <property type="match status" value="1"/>
</dbReference>
<dbReference type="InterPro" id="IPR058240">
    <property type="entry name" value="rSAM_sf"/>
</dbReference>
<evidence type="ECO:0000256" key="7">
    <source>
        <dbReference type="ARBA" id="ARBA00022691"/>
    </source>
</evidence>
<keyword evidence="6 19" id="KW-0808">Transferase</keyword>
<dbReference type="Gene3D" id="3.40.630.30">
    <property type="match status" value="1"/>
</dbReference>
<comment type="pathway">
    <text evidence="1">tRNA modification; 5-methoxycarbonylmethyl-2-thiouridine-tRNA biosynthesis.</text>
</comment>
<dbReference type="GO" id="GO:0106261">
    <property type="term" value="F:tRNA uridine(34) acetyltransferase activity"/>
    <property type="evidence" value="ECO:0007669"/>
    <property type="project" value="UniProtKB-EC"/>
</dbReference>
<dbReference type="STRING" id="768679.TTX_1442"/>
<comment type="catalytic activity">
    <reaction evidence="16">
        <text>uridine(34) in tRNA + acetyl-CoA + S-adenosyl-L-methionine + H2O = 5-(carboxymethyl)uridine(34) in tRNA + 5'-deoxyadenosine + L-methionine + CoA + 2 H(+)</text>
        <dbReference type="Rhea" id="RHEA:61020"/>
        <dbReference type="Rhea" id="RHEA-COMP:10407"/>
        <dbReference type="Rhea" id="RHEA-COMP:11727"/>
        <dbReference type="ChEBI" id="CHEBI:15377"/>
        <dbReference type="ChEBI" id="CHEBI:15378"/>
        <dbReference type="ChEBI" id="CHEBI:17319"/>
        <dbReference type="ChEBI" id="CHEBI:57287"/>
        <dbReference type="ChEBI" id="CHEBI:57288"/>
        <dbReference type="ChEBI" id="CHEBI:57844"/>
        <dbReference type="ChEBI" id="CHEBI:59789"/>
        <dbReference type="ChEBI" id="CHEBI:65315"/>
        <dbReference type="ChEBI" id="CHEBI:74882"/>
        <dbReference type="EC" id="2.3.1.311"/>
    </reaction>
    <physiologicalReaction direction="left-to-right" evidence="16">
        <dbReference type="Rhea" id="RHEA:61021"/>
    </physiologicalReaction>
</comment>
<dbReference type="PIRSF" id="PIRSF005669">
    <property type="entry name" value="Hist_AcTrfase_ELP3"/>
    <property type="match status" value="1"/>
</dbReference>
<evidence type="ECO:0000256" key="6">
    <source>
        <dbReference type="ARBA" id="ARBA00022679"/>
    </source>
</evidence>
<evidence type="ECO:0000256" key="5">
    <source>
        <dbReference type="ARBA" id="ARBA00022555"/>
    </source>
</evidence>
<name>G4RKH6_THETK</name>
<keyword evidence="9 17" id="KW-0479">Metal-binding</keyword>
<accession>G4RKH6</accession>
<keyword evidence="12 17" id="KW-0411">Iron-sulfur</keyword>
<evidence type="ECO:0000256" key="3">
    <source>
        <dbReference type="ARBA" id="ARBA00020266"/>
    </source>
</evidence>
<dbReference type="RefSeq" id="WP_014127325.1">
    <property type="nucleotide sequence ID" value="NC_016070.1"/>
</dbReference>
<protein>
    <recommendedName>
        <fullName evidence="3">Elongator complex protein 3</fullName>
        <ecNumber evidence="15">2.3.1.311</ecNumber>
    </recommendedName>
    <alternativeName>
        <fullName evidence="14">tRNA uridine(34) acetyltransferase</fullName>
    </alternativeName>
</protein>
<keyword evidence="20" id="KW-1185">Reference proteome</keyword>
<keyword evidence="4" id="KW-0004">4Fe-4S</keyword>
<evidence type="ECO:0000256" key="1">
    <source>
        <dbReference type="ARBA" id="ARBA00005043"/>
    </source>
</evidence>
<dbReference type="GeneID" id="11262319"/>
<dbReference type="CDD" id="cd01335">
    <property type="entry name" value="Radical_SAM"/>
    <property type="match status" value="1"/>
</dbReference>
<dbReference type="KEGG" id="ttn:TTX_1442"/>
<dbReference type="EC" id="2.3.1.311" evidence="15"/>